<dbReference type="OrthoDB" id="6572538at2759"/>
<evidence type="ECO:0000313" key="2">
    <source>
        <dbReference type="Proteomes" id="UP000594454"/>
    </source>
</evidence>
<name>A0A7R8V0L4_HERIL</name>
<reference evidence="1 2" key="1">
    <citation type="submission" date="2020-11" db="EMBL/GenBank/DDBJ databases">
        <authorList>
            <person name="Wallbank WR R."/>
            <person name="Pardo Diaz C."/>
            <person name="Kozak K."/>
            <person name="Martin S."/>
            <person name="Jiggins C."/>
            <person name="Moest M."/>
            <person name="Warren A I."/>
            <person name="Generalovic N T."/>
            <person name="Byers J.R.P. K."/>
            <person name="Montejo-Kovacevich G."/>
            <person name="Yen C E."/>
        </authorList>
    </citation>
    <scope>NUCLEOTIDE SEQUENCE [LARGE SCALE GENOMIC DNA]</scope>
</reference>
<organism evidence="1 2">
    <name type="scientific">Hermetia illucens</name>
    <name type="common">Black soldier fly</name>
    <dbReference type="NCBI Taxonomy" id="343691"/>
    <lineage>
        <taxon>Eukaryota</taxon>
        <taxon>Metazoa</taxon>
        <taxon>Ecdysozoa</taxon>
        <taxon>Arthropoda</taxon>
        <taxon>Hexapoda</taxon>
        <taxon>Insecta</taxon>
        <taxon>Pterygota</taxon>
        <taxon>Neoptera</taxon>
        <taxon>Endopterygota</taxon>
        <taxon>Diptera</taxon>
        <taxon>Brachycera</taxon>
        <taxon>Stratiomyomorpha</taxon>
        <taxon>Stratiomyidae</taxon>
        <taxon>Hermetiinae</taxon>
        <taxon>Hermetia</taxon>
    </lineage>
</organism>
<evidence type="ECO:0000313" key="1">
    <source>
        <dbReference type="EMBL" id="CAD7090635.1"/>
    </source>
</evidence>
<proteinExistence type="predicted"/>
<dbReference type="InParanoid" id="A0A7R8V0L4"/>
<protein>
    <submittedName>
        <fullName evidence="1">Uncharacterized protein</fullName>
    </submittedName>
</protein>
<dbReference type="Proteomes" id="UP000594454">
    <property type="component" value="Chromosome 5"/>
</dbReference>
<gene>
    <name evidence="1" type="ORF">HERILL_LOCUS13103</name>
</gene>
<accession>A0A7R8V0L4</accession>
<dbReference type="EMBL" id="LR899013">
    <property type="protein sequence ID" value="CAD7090635.1"/>
    <property type="molecule type" value="Genomic_DNA"/>
</dbReference>
<keyword evidence="2" id="KW-1185">Reference proteome</keyword>
<dbReference type="AlphaFoldDB" id="A0A7R8V0L4"/>
<sequence length="287" mass="33298">MSLGLFNTKSTYQDDFIVHPIRPLSMKSKPKFDDPQRKMELGAVVQKDVSTMKNFHPDVYVPFDLFFRPKGCVTTNPFKEVTYKRKDKSNEFAERLQARKTRPRIFMIPQISLDDVDQDLMYRKGGLVDNIYTSNWKISTEFVHDGSNKNVIDVPPNYKPKEVGFHTKQFCTEIEPGMQKYSDEWDSYQLRAATDPTELFWTKHDQLGTCSICKPKDEEKLTEKESAEITECLASDSLRLPYQLKMPGYGGYVPEIPTNVKPRKTMFSRTEPWLSTTMEAQGVYKKI</sequence>